<gene>
    <name evidence="1" type="ordered locus">MICA_364</name>
</gene>
<protein>
    <submittedName>
        <fullName evidence="1">Uncharacterized protein</fullName>
    </submittedName>
</protein>
<proteinExistence type="predicted"/>
<sequence>MTPTHTTTMQATLRDQFHQTILPRTPDQTLHLAQAQMAAAILSGLMTRARIVAASDDITAACTVLGTTPAIVNDLKDYFNQQGANRALAERIITAQAAHNRATGITAAAAQNPARAIGFGGWSC</sequence>
<dbReference type="EMBL" id="CP002382">
    <property type="protein sequence ID" value="AEP08709.1"/>
    <property type="molecule type" value="Genomic_DNA"/>
</dbReference>
<dbReference type="RefSeq" id="WP_014101932.1">
    <property type="nucleotide sequence ID" value="NC_016026.1"/>
</dbReference>
<dbReference type="HOGENOM" id="CLU_2058659_0_0_5"/>
<dbReference type="STRING" id="856793.MICA_364"/>
<evidence type="ECO:0000313" key="1">
    <source>
        <dbReference type="EMBL" id="AEP08709.1"/>
    </source>
</evidence>
<accession>G2KR57</accession>
<dbReference type="AlphaFoldDB" id="G2KR57"/>
<dbReference type="Proteomes" id="UP000009286">
    <property type="component" value="Chromosome"/>
</dbReference>
<dbReference type="OrthoDB" id="9841478at2"/>
<reference evidence="1 2" key="1">
    <citation type="journal article" date="2011" name="BMC Genomics">
        <title>Genomic insights into an obligate epibiotic bacterial predator: Micavibrio aeruginosavorus ARL-13.</title>
        <authorList>
            <person name="Wang Z."/>
            <person name="Kadouri D."/>
            <person name="Wu M."/>
        </authorList>
    </citation>
    <scope>NUCLEOTIDE SEQUENCE [LARGE SCALE GENOMIC DNA]</scope>
    <source>
        <strain evidence="1 2">ARL-13</strain>
    </source>
</reference>
<keyword evidence="2" id="KW-1185">Reference proteome</keyword>
<dbReference type="KEGG" id="mai:MICA_364"/>
<evidence type="ECO:0000313" key="2">
    <source>
        <dbReference type="Proteomes" id="UP000009286"/>
    </source>
</evidence>
<organism evidence="1 2">
    <name type="scientific">Micavibrio aeruginosavorus (strain ARL-13)</name>
    <dbReference type="NCBI Taxonomy" id="856793"/>
    <lineage>
        <taxon>Bacteria</taxon>
        <taxon>Pseudomonadati</taxon>
        <taxon>Bdellovibrionota</taxon>
        <taxon>Bdellovibrionia</taxon>
        <taxon>Bdellovibrionales</taxon>
        <taxon>Pseudobdellovibrionaceae</taxon>
        <taxon>Micavibrio</taxon>
    </lineage>
</organism>
<name>G2KR57_MICAA</name>